<dbReference type="InterPro" id="IPR017900">
    <property type="entry name" value="4Fe4S_Fe_S_CS"/>
</dbReference>
<dbReference type="InterPro" id="IPR014729">
    <property type="entry name" value="Rossmann-like_a/b/a_fold"/>
</dbReference>
<dbReference type="HOGENOM" id="CLU_026622_0_0_2"/>
<dbReference type="CDD" id="cd23947">
    <property type="entry name" value="PAPS_reductase-like_YbdN"/>
    <property type="match status" value="1"/>
</dbReference>
<name>A0A0E3SBG7_9EURY</name>
<evidence type="ECO:0000256" key="1">
    <source>
        <dbReference type="SAM" id="MobiDB-lite"/>
    </source>
</evidence>
<evidence type="ECO:0000313" key="4">
    <source>
        <dbReference type="Proteomes" id="UP000033101"/>
    </source>
</evidence>
<feature type="compositionally biased region" description="Basic and acidic residues" evidence="1">
    <location>
        <begin position="43"/>
        <end position="72"/>
    </location>
</feature>
<evidence type="ECO:0000313" key="3">
    <source>
        <dbReference type="EMBL" id="AKB78181.1"/>
    </source>
</evidence>
<dbReference type="InterPro" id="IPR050128">
    <property type="entry name" value="Sulfate_adenylyltrnsfr_sub2"/>
</dbReference>
<dbReference type="NCBIfam" id="NF010366">
    <property type="entry name" value="PRK13795.1-1"/>
    <property type="match status" value="1"/>
</dbReference>
<dbReference type="Pfam" id="PF01507">
    <property type="entry name" value="PAPS_reduct"/>
    <property type="match status" value="1"/>
</dbReference>
<dbReference type="PROSITE" id="PS00198">
    <property type="entry name" value="4FE4S_FER_1"/>
    <property type="match status" value="1"/>
</dbReference>
<dbReference type="Gene3D" id="3.30.70.20">
    <property type="match status" value="1"/>
</dbReference>
<organism evidence="3 4">
    <name type="scientific">Methanosarcina horonobensis HB-1 = JCM 15518</name>
    <dbReference type="NCBI Taxonomy" id="1434110"/>
    <lineage>
        <taxon>Archaea</taxon>
        <taxon>Methanobacteriati</taxon>
        <taxon>Methanobacteriota</taxon>
        <taxon>Stenosarchaea group</taxon>
        <taxon>Methanomicrobia</taxon>
        <taxon>Methanosarcinales</taxon>
        <taxon>Methanosarcinaceae</taxon>
        <taxon>Methanosarcina</taxon>
    </lineage>
</organism>
<dbReference type="Gene3D" id="3.40.50.620">
    <property type="entry name" value="HUPs"/>
    <property type="match status" value="1"/>
</dbReference>
<dbReference type="AlphaFoldDB" id="A0A0E3SBG7"/>
<keyword evidence="4" id="KW-1185">Reference proteome</keyword>
<accession>A0A0E3SBG7</accession>
<dbReference type="KEGG" id="mhor:MSHOH_1698"/>
<dbReference type="PROSITE" id="PS51379">
    <property type="entry name" value="4FE4S_FER_2"/>
    <property type="match status" value="1"/>
</dbReference>
<dbReference type="EMBL" id="CP009516">
    <property type="protein sequence ID" value="AKB78181.1"/>
    <property type="molecule type" value="Genomic_DNA"/>
</dbReference>
<dbReference type="Pfam" id="PF00037">
    <property type="entry name" value="Fer4"/>
    <property type="match status" value="1"/>
</dbReference>
<dbReference type="STRING" id="1434110.MSHOH_1698"/>
<dbReference type="PANTHER" id="PTHR43196">
    <property type="entry name" value="SULFATE ADENYLYLTRANSFERASE SUBUNIT 2"/>
    <property type="match status" value="1"/>
</dbReference>
<sequence length="742" mass="83141">MHQKKENQKKEKYQTSSSSKQKRNGQDRKSQDNRNSQGRKNLQTREKRAEGRSRDFKEKYSTRKSSGSEKQPETAAFSKKKSSPRFEYEDDYIFWCRKCNLPLIGGECGICGGKGEILNLSQPADVRLCFPYEREVLAGQLISSFGCDPLGDRLVLLNKIPGEDKTDEVIVDGFVFGVLSFELSQMDYRFEPSLQGAKILLKHAGGKKVELKKTNRHLNGKNVPEELIDSFAGNIKAGNFVLVTAGNLSGYGISYIDGTDFADMEKQPESAQSGSETKILRVRKVDSSEAFLHPETPDLKACIEANRKHLQTLGKNAINAIRGIVSRNEYRDLPVYVSFSGGKDSLVVLDLTRAALKQREFKAFFLNTGIEFPETVDFARSFCTEMKVQLEEMNSGSAFWKQVEKFGPPAKDFRWCCKVCKLASAGDLETGKESCSLPEKGAANAVTYLTIDGKRKHESFSRARIAASETNPFVPAQLNIFPIRDWRALEVWLYIHWRGLSYNPLYDLGFERVGCWLCPSALAAEYVRVKELHPEMHARWNAFLLEWAKTRGLSEKFIEHGFWRWKELPPKMLRLAGELGISVLAKEKAEDFEIEVVSGISPCRAGGFSVEAGIKGIREKEAADFINVLGKTVYAEELGMLLVKTGDGTVKFFSNGNLLVSSETKEKALQILKETAKQFVRLSRCTGCGICEKACPVEAVSIKEGKPHVSEACIRCGKCAESCVVTRYFAKIVPELDEKLKI</sequence>
<dbReference type="GO" id="GO:0016491">
    <property type="term" value="F:oxidoreductase activity"/>
    <property type="evidence" value="ECO:0007669"/>
    <property type="project" value="UniProtKB-ARBA"/>
</dbReference>
<protein>
    <submittedName>
        <fullName evidence="3">PUA-PAPS reductase like fusion</fullName>
    </submittedName>
</protein>
<feature type="region of interest" description="Disordered" evidence="1">
    <location>
        <begin position="1"/>
        <end position="81"/>
    </location>
</feature>
<gene>
    <name evidence="3" type="ORF">MSHOH_1698</name>
</gene>
<feature type="domain" description="4Fe-4S ferredoxin-type" evidence="2">
    <location>
        <begin position="676"/>
        <end position="705"/>
    </location>
</feature>
<dbReference type="SUPFAM" id="SSF52402">
    <property type="entry name" value="Adenine nucleotide alpha hydrolases-like"/>
    <property type="match status" value="1"/>
</dbReference>
<dbReference type="Proteomes" id="UP000033101">
    <property type="component" value="Chromosome"/>
</dbReference>
<evidence type="ECO:0000259" key="2">
    <source>
        <dbReference type="PROSITE" id="PS51379"/>
    </source>
</evidence>
<reference evidence="3 4" key="1">
    <citation type="submission" date="2014-07" db="EMBL/GenBank/DDBJ databases">
        <title>Methanogenic archaea and the global carbon cycle.</title>
        <authorList>
            <person name="Henriksen J.R."/>
            <person name="Luke J."/>
            <person name="Reinhart S."/>
            <person name="Benedict M.N."/>
            <person name="Youngblut N.D."/>
            <person name="Metcalf M.E."/>
            <person name="Whitaker R.J."/>
            <person name="Metcalf W.W."/>
        </authorList>
    </citation>
    <scope>NUCLEOTIDE SEQUENCE [LARGE SCALE GENOMIC DNA]</scope>
    <source>
        <strain evidence="3 4">HB-1</strain>
    </source>
</reference>
<dbReference type="GeneID" id="24830911"/>
<dbReference type="InterPro" id="IPR017896">
    <property type="entry name" value="4Fe4S_Fe-S-bd"/>
</dbReference>
<proteinExistence type="predicted"/>
<dbReference type="PATRIC" id="fig|1434110.4.peg.2141"/>
<dbReference type="RefSeq" id="WP_048139051.1">
    <property type="nucleotide sequence ID" value="NZ_CP009516.1"/>
</dbReference>
<dbReference type="OrthoDB" id="5817at2157"/>
<feature type="compositionally biased region" description="Basic and acidic residues" evidence="1">
    <location>
        <begin position="1"/>
        <end position="13"/>
    </location>
</feature>
<dbReference type="SUPFAM" id="SSF54862">
    <property type="entry name" value="4Fe-4S ferredoxins"/>
    <property type="match status" value="1"/>
</dbReference>
<dbReference type="PANTHER" id="PTHR43196:SF2">
    <property type="entry name" value="PHOSPHOADENOSINE PHOSPHOSULFATE REDUCTASE"/>
    <property type="match status" value="1"/>
</dbReference>
<dbReference type="InterPro" id="IPR002500">
    <property type="entry name" value="PAPS_reduct_dom"/>
</dbReference>